<comment type="caution">
    <text evidence="1">The sequence shown here is derived from an EMBL/GenBank/DDBJ whole genome shotgun (WGS) entry which is preliminary data.</text>
</comment>
<accession>A0ACC0GEF9</accession>
<dbReference type="Proteomes" id="UP001060215">
    <property type="component" value="Chromosome 10"/>
</dbReference>
<name>A0ACC0GEF9_9ERIC</name>
<keyword evidence="1" id="KW-0808">Transferase</keyword>
<proteinExistence type="predicted"/>
<protein>
    <submittedName>
        <fullName evidence="1">Nicotinate phosphoribosyltransferase 2</fullName>
    </submittedName>
</protein>
<sequence length="188" mass="20921">MSPDEIMEKSLQTRDGSSTCEDFVSLVQTWLSKIKLLAKHKSKNSKSGGSIYNIVIVVRSPCNRIALPSLVCPDQISSKESKSKTKSANHHKSANPRRSSYTNSSRMHPPIAGQQHSFIHQCSSHKTKIKTAANTRAIHQPQEQLRNQIIYSHTNQNQTPKQNKTEQIYSPNSQATNNVAATTVPMSI</sequence>
<keyword evidence="1" id="KW-0328">Glycosyltransferase</keyword>
<evidence type="ECO:0000313" key="2">
    <source>
        <dbReference type="Proteomes" id="UP001060215"/>
    </source>
</evidence>
<evidence type="ECO:0000313" key="1">
    <source>
        <dbReference type="EMBL" id="KAI7998852.1"/>
    </source>
</evidence>
<reference evidence="1 2" key="1">
    <citation type="journal article" date="2022" name="Plant J.">
        <title>Chromosome-level genome of Camellia lanceoleosa provides a valuable resource for understanding genome evolution and self-incompatibility.</title>
        <authorList>
            <person name="Gong W."/>
            <person name="Xiao S."/>
            <person name="Wang L."/>
            <person name="Liao Z."/>
            <person name="Chang Y."/>
            <person name="Mo W."/>
            <person name="Hu G."/>
            <person name="Li W."/>
            <person name="Zhao G."/>
            <person name="Zhu H."/>
            <person name="Hu X."/>
            <person name="Ji K."/>
            <person name="Xiang X."/>
            <person name="Song Q."/>
            <person name="Yuan D."/>
            <person name="Jin S."/>
            <person name="Zhang L."/>
        </authorList>
    </citation>
    <scope>NUCLEOTIDE SEQUENCE [LARGE SCALE GENOMIC DNA]</scope>
    <source>
        <strain evidence="1">SQ_2022a</strain>
    </source>
</reference>
<organism evidence="1 2">
    <name type="scientific">Camellia lanceoleosa</name>
    <dbReference type="NCBI Taxonomy" id="1840588"/>
    <lineage>
        <taxon>Eukaryota</taxon>
        <taxon>Viridiplantae</taxon>
        <taxon>Streptophyta</taxon>
        <taxon>Embryophyta</taxon>
        <taxon>Tracheophyta</taxon>
        <taxon>Spermatophyta</taxon>
        <taxon>Magnoliopsida</taxon>
        <taxon>eudicotyledons</taxon>
        <taxon>Gunneridae</taxon>
        <taxon>Pentapetalae</taxon>
        <taxon>asterids</taxon>
        <taxon>Ericales</taxon>
        <taxon>Theaceae</taxon>
        <taxon>Camellia</taxon>
    </lineage>
</organism>
<gene>
    <name evidence="1" type="ORF">LOK49_LG10G01590</name>
</gene>
<dbReference type="EMBL" id="CM045767">
    <property type="protein sequence ID" value="KAI7998852.1"/>
    <property type="molecule type" value="Genomic_DNA"/>
</dbReference>
<keyword evidence="2" id="KW-1185">Reference proteome</keyword>